<dbReference type="Proteomes" id="UP000095280">
    <property type="component" value="Unplaced"/>
</dbReference>
<keyword evidence="1" id="KW-1185">Reference proteome</keyword>
<evidence type="ECO:0000313" key="2">
    <source>
        <dbReference type="WBParaSite" id="maker-uti_cns_0045981-snap-gene-1.10-mRNA-1"/>
    </source>
</evidence>
<protein>
    <submittedName>
        <fullName evidence="2">Uncharacterized protein</fullName>
    </submittedName>
</protein>
<accession>A0A1I8J797</accession>
<name>A0A1I8J797_9PLAT</name>
<dbReference type="WBParaSite" id="maker-uti_cns_0045981-snap-gene-1.10-mRNA-1">
    <property type="protein sequence ID" value="maker-uti_cns_0045981-snap-gene-1.10-mRNA-1"/>
    <property type="gene ID" value="maker-uti_cns_0045981-snap-gene-1.10"/>
</dbReference>
<organism evidence="1 2">
    <name type="scientific">Macrostomum lignano</name>
    <dbReference type="NCBI Taxonomy" id="282301"/>
    <lineage>
        <taxon>Eukaryota</taxon>
        <taxon>Metazoa</taxon>
        <taxon>Spiralia</taxon>
        <taxon>Lophotrochozoa</taxon>
        <taxon>Platyhelminthes</taxon>
        <taxon>Rhabditophora</taxon>
        <taxon>Macrostomorpha</taxon>
        <taxon>Macrostomida</taxon>
        <taxon>Macrostomidae</taxon>
        <taxon>Macrostomum</taxon>
    </lineage>
</organism>
<reference evidence="2" key="1">
    <citation type="submission" date="2016-11" db="UniProtKB">
        <authorList>
            <consortium name="WormBaseParasite"/>
        </authorList>
    </citation>
    <scope>IDENTIFICATION</scope>
</reference>
<evidence type="ECO:0000313" key="1">
    <source>
        <dbReference type="Proteomes" id="UP000095280"/>
    </source>
</evidence>
<proteinExistence type="predicted"/>
<sequence>MPTTALRAGASAIG</sequence>